<reference evidence="1 2" key="1">
    <citation type="submission" date="2023-07" db="EMBL/GenBank/DDBJ databases">
        <title>Functional and genomic diversity of the sorghum phyllosphere microbiome.</title>
        <authorList>
            <person name="Shade A."/>
        </authorList>
    </citation>
    <scope>NUCLEOTIDE SEQUENCE [LARGE SCALE GENOMIC DNA]</scope>
    <source>
        <strain evidence="1 2">SORGH_AS_0887</strain>
    </source>
</reference>
<sequence>MNEIKQTLQQDADALLKRLQQSRSNGTGVTLSVGDVGVLCEEIEQLKEQIKVYGKMTDCWYWSGADYYVEDPFEYDLTDMDAYEIIELEKYQTTPRVPEYFCKVFEDEDTCEIIAFSDYADAENAIAHNKVIIEGAEP</sequence>
<organism evidence="1 2">
    <name type="scientific">Acinetobacter baylyi</name>
    <dbReference type="NCBI Taxonomy" id="202950"/>
    <lineage>
        <taxon>Bacteria</taxon>
        <taxon>Pseudomonadati</taxon>
        <taxon>Pseudomonadota</taxon>
        <taxon>Gammaproteobacteria</taxon>
        <taxon>Moraxellales</taxon>
        <taxon>Moraxellaceae</taxon>
        <taxon>Acinetobacter</taxon>
    </lineage>
</organism>
<gene>
    <name evidence="1" type="ORF">QE380_000154</name>
</gene>
<dbReference type="RefSeq" id="WP_307001299.1">
    <property type="nucleotide sequence ID" value="NZ_JAUTBK010000002.1"/>
</dbReference>
<comment type="caution">
    <text evidence="1">The sequence shown here is derived from an EMBL/GenBank/DDBJ whole genome shotgun (WGS) entry which is preliminary data.</text>
</comment>
<evidence type="ECO:0008006" key="3">
    <source>
        <dbReference type="Google" id="ProtNLM"/>
    </source>
</evidence>
<keyword evidence="2" id="KW-1185">Reference proteome</keyword>
<proteinExistence type="predicted"/>
<evidence type="ECO:0000313" key="2">
    <source>
        <dbReference type="Proteomes" id="UP001233360"/>
    </source>
</evidence>
<dbReference type="Proteomes" id="UP001233360">
    <property type="component" value="Unassembled WGS sequence"/>
</dbReference>
<evidence type="ECO:0000313" key="1">
    <source>
        <dbReference type="EMBL" id="MDQ1207231.1"/>
    </source>
</evidence>
<protein>
    <recommendedName>
        <fullName evidence="3">Phage protein</fullName>
    </recommendedName>
</protein>
<name>A0ABU0URS3_ACIBI</name>
<dbReference type="EMBL" id="JAUTBK010000002">
    <property type="protein sequence ID" value="MDQ1207231.1"/>
    <property type="molecule type" value="Genomic_DNA"/>
</dbReference>
<accession>A0ABU0URS3</accession>